<name>A0AAV9HAZ4_9PEZI</name>
<reference evidence="2" key="1">
    <citation type="journal article" date="2023" name="Mol. Phylogenet. Evol.">
        <title>Genome-scale phylogeny and comparative genomics of the fungal order Sordariales.</title>
        <authorList>
            <person name="Hensen N."/>
            <person name="Bonometti L."/>
            <person name="Westerberg I."/>
            <person name="Brannstrom I.O."/>
            <person name="Guillou S."/>
            <person name="Cros-Aarteil S."/>
            <person name="Calhoun S."/>
            <person name="Haridas S."/>
            <person name="Kuo A."/>
            <person name="Mondo S."/>
            <person name="Pangilinan J."/>
            <person name="Riley R."/>
            <person name="LaButti K."/>
            <person name="Andreopoulos B."/>
            <person name="Lipzen A."/>
            <person name="Chen C."/>
            <person name="Yan M."/>
            <person name="Daum C."/>
            <person name="Ng V."/>
            <person name="Clum A."/>
            <person name="Steindorff A."/>
            <person name="Ohm R.A."/>
            <person name="Martin F."/>
            <person name="Silar P."/>
            <person name="Natvig D.O."/>
            <person name="Lalanne C."/>
            <person name="Gautier V."/>
            <person name="Ament-Velasquez S.L."/>
            <person name="Kruys A."/>
            <person name="Hutchinson M.I."/>
            <person name="Powell A.J."/>
            <person name="Barry K."/>
            <person name="Miller A.N."/>
            <person name="Grigoriev I.V."/>
            <person name="Debuchy R."/>
            <person name="Gladieux P."/>
            <person name="Hiltunen Thoren M."/>
            <person name="Johannesson H."/>
        </authorList>
    </citation>
    <scope>NUCLEOTIDE SEQUENCE</scope>
    <source>
        <strain evidence="2">PSN324</strain>
    </source>
</reference>
<keyword evidence="1" id="KW-0472">Membrane</keyword>
<keyword evidence="1" id="KW-0812">Transmembrane</keyword>
<keyword evidence="3" id="KW-1185">Reference proteome</keyword>
<evidence type="ECO:0000313" key="3">
    <source>
        <dbReference type="Proteomes" id="UP001321749"/>
    </source>
</evidence>
<gene>
    <name evidence="2" type="ORF">QBC42DRAFT_35555</name>
</gene>
<comment type="caution">
    <text evidence="2">The sequence shown here is derived from an EMBL/GenBank/DDBJ whole genome shotgun (WGS) entry which is preliminary data.</text>
</comment>
<accession>A0AAV9HAZ4</accession>
<dbReference type="Proteomes" id="UP001321749">
    <property type="component" value="Unassembled WGS sequence"/>
</dbReference>
<evidence type="ECO:0000256" key="1">
    <source>
        <dbReference type="SAM" id="Phobius"/>
    </source>
</evidence>
<dbReference type="AlphaFoldDB" id="A0AAV9HAZ4"/>
<organism evidence="2 3">
    <name type="scientific">Cladorrhinum samala</name>
    <dbReference type="NCBI Taxonomy" id="585594"/>
    <lineage>
        <taxon>Eukaryota</taxon>
        <taxon>Fungi</taxon>
        <taxon>Dikarya</taxon>
        <taxon>Ascomycota</taxon>
        <taxon>Pezizomycotina</taxon>
        <taxon>Sordariomycetes</taxon>
        <taxon>Sordariomycetidae</taxon>
        <taxon>Sordariales</taxon>
        <taxon>Podosporaceae</taxon>
        <taxon>Cladorrhinum</taxon>
    </lineage>
</organism>
<evidence type="ECO:0000313" key="2">
    <source>
        <dbReference type="EMBL" id="KAK4457613.1"/>
    </source>
</evidence>
<reference evidence="2" key="2">
    <citation type="submission" date="2023-06" db="EMBL/GenBank/DDBJ databases">
        <authorList>
            <consortium name="Lawrence Berkeley National Laboratory"/>
            <person name="Mondo S.J."/>
            <person name="Hensen N."/>
            <person name="Bonometti L."/>
            <person name="Westerberg I."/>
            <person name="Brannstrom I.O."/>
            <person name="Guillou S."/>
            <person name="Cros-Aarteil S."/>
            <person name="Calhoun S."/>
            <person name="Haridas S."/>
            <person name="Kuo A."/>
            <person name="Pangilinan J."/>
            <person name="Riley R."/>
            <person name="Labutti K."/>
            <person name="Andreopoulos B."/>
            <person name="Lipzen A."/>
            <person name="Chen C."/>
            <person name="Yanf M."/>
            <person name="Daum C."/>
            <person name="Ng V."/>
            <person name="Clum A."/>
            <person name="Steindorff A."/>
            <person name="Ohm R."/>
            <person name="Martin F."/>
            <person name="Silar P."/>
            <person name="Natvig D."/>
            <person name="Lalanne C."/>
            <person name="Gautier V."/>
            <person name="Ament-Velasquez S.L."/>
            <person name="Kruys A."/>
            <person name="Hutchinson M.I."/>
            <person name="Powell A.J."/>
            <person name="Barry K."/>
            <person name="Miller A.N."/>
            <person name="Grigoriev I.V."/>
            <person name="Debuchy R."/>
            <person name="Gladieux P."/>
            <person name="Thoren M.H."/>
            <person name="Johannesson H."/>
        </authorList>
    </citation>
    <scope>NUCLEOTIDE SEQUENCE</scope>
    <source>
        <strain evidence="2">PSN324</strain>
    </source>
</reference>
<sequence>MLHSFFFFFFFFAETFMTLQDIRFLNTTIQTYQQTLGTAQPGKFCPWYGTVFGIIITSSPSTSSISLLLFPSHRRRRRRRPKKKNPSKILESMACLKSFPA</sequence>
<dbReference type="EMBL" id="MU865105">
    <property type="protein sequence ID" value="KAK4457613.1"/>
    <property type="molecule type" value="Genomic_DNA"/>
</dbReference>
<protein>
    <recommendedName>
        <fullName evidence="4">Secreted protein</fullName>
    </recommendedName>
</protein>
<evidence type="ECO:0008006" key="4">
    <source>
        <dbReference type="Google" id="ProtNLM"/>
    </source>
</evidence>
<feature type="transmembrane region" description="Helical" evidence="1">
    <location>
        <begin position="47"/>
        <end position="70"/>
    </location>
</feature>
<keyword evidence="1" id="KW-1133">Transmembrane helix</keyword>
<proteinExistence type="predicted"/>